<dbReference type="KEGG" id="aue:C5O00_05340"/>
<proteinExistence type="predicted"/>
<evidence type="ECO:0000256" key="4">
    <source>
        <dbReference type="ARBA" id="ARBA00022989"/>
    </source>
</evidence>
<keyword evidence="4" id="KW-1133">Transmembrane helix</keyword>
<dbReference type="InterPro" id="IPR027417">
    <property type="entry name" value="P-loop_NTPase"/>
</dbReference>
<evidence type="ECO:0000256" key="5">
    <source>
        <dbReference type="ARBA" id="ARBA00023034"/>
    </source>
</evidence>
<dbReference type="InterPro" id="IPR018011">
    <property type="entry name" value="Carb_sulfotrans_8-10"/>
</dbReference>
<dbReference type="Pfam" id="PF03567">
    <property type="entry name" value="Sulfotransfer_2"/>
    <property type="match status" value="1"/>
</dbReference>
<evidence type="ECO:0000313" key="9">
    <source>
        <dbReference type="Proteomes" id="UP000238442"/>
    </source>
</evidence>
<evidence type="ECO:0000256" key="6">
    <source>
        <dbReference type="ARBA" id="ARBA00023136"/>
    </source>
</evidence>
<comment type="subcellular location">
    <subcellularLocation>
        <location evidence="1">Golgi apparatus membrane</location>
        <topology evidence="1">Single-pass type II membrane protein</topology>
    </subcellularLocation>
</comment>
<accession>A0A2S0HVD8</accession>
<evidence type="ECO:0000256" key="2">
    <source>
        <dbReference type="ARBA" id="ARBA00022679"/>
    </source>
</evidence>
<keyword evidence="3" id="KW-0812">Transmembrane</keyword>
<evidence type="ECO:0008006" key="10">
    <source>
        <dbReference type="Google" id="ProtNLM"/>
    </source>
</evidence>
<evidence type="ECO:0000256" key="1">
    <source>
        <dbReference type="ARBA" id="ARBA00004323"/>
    </source>
</evidence>
<dbReference type="GO" id="GO:0016051">
    <property type="term" value="P:carbohydrate biosynthetic process"/>
    <property type="evidence" value="ECO:0007669"/>
    <property type="project" value="InterPro"/>
</dbReference>
<dbReference type="PANTHER" id="PTHR12137:SF54">
    <property type="entry name" value="CARBOHYDRATE SULFOTRANSFERASE"/>
    <property type="match status" value="1"/>
</dbReference>
<dbReference type="RefSeq" id="WP_105215595.1">
    <property type="nucleotide sequence ID" value="NZ_CP027062.1"/>
</dbReference>
<evidence type="ECO:0000256" key="7">
    <source>
        <dbReference type="ARBA" id="ARBA00023180"/>
    </source>
</evidence>
<protein>
    <recommendedName>
        <fullName evidence="10">Sulfotransferase family protein</fullName>
    </recommendedName>
</protein>
<organism evidence="8 9">
    <name type="scientific">Pukyongia salina</name>
    <dbReference type="NCBI Taxonomy" id="2094025"/>
    <lineage>
        <taxon>Bacteria</taxon>
        <taxon>Pseudomonadati</taxon>
        <taxon>Bacteroidota</taxon>
        <taxon>Flavobacteriia</taxon>
        <taxon>Flavobacteriales</taxon>
        <taxon>Flavobacteriaceae</taxon>
        <taxon>Pukyongia</taxon>
    </lineage>
</organism>
<keyword evidence="5" id="KW-0333">Golgi apparatus</keyword>
<dbReference type="GO" id="GO:0008146">
    <property type="term" value="F:sulfotransferase activity"/>
    <property type="evidence" value="ECO:0007669"/>
    <property type="project" value="InterPro"/>
</dbReference>
<keyword evidence="2" id="KW-0808">Transferase</keyword>
<name>A0A2S0HVD8_9FLAO</name>
<dbReference type="Proteomes" id="UP000238442">
    <property type="component" value="Chromosome"/>
</dbReference>
<dbReference type="AlphaFoldDB" id="A0A2S0HVD8"/>
<reference evidence="8 9" key="1">
    <citation type="submission" date="2018-02" db="EMBL/GenBank/DDBJ databases">
        <title>Genomic analysis of the strain RR4-38 isolated from a seawater recirculating aquaculture system.</title>
        <authorList>
            <person name="Kim Y.-S."/>
            <person name="Jang Y.H."/>
            <person name="Kim K.-H."/>
        </authorList>
    </citation>
    <scope>NUCLEOTIDE SEQUENCE [LARGE SCALE GENOMIC DNA]</scope>
    <source>
        <strain evidence="8 9">RR4-38</strain>
    </source>
</reference>
<keyword evidence="9" id="KW-1185">Reference proteome</keyword>
<dbReference type="PANTHER" id="PTHR12137">
    <property type="entry name" value="CARBOHYDRATE SULFOTRANSFERASE"/>
    <property type="match status" value="1"/>
</dbReference>
<evidence type="ECO:0000256" key="3">
    <source>
        <dbReference type="ARBA" id="ARBA00022692"/>
    </source>
</evidence>
<dbReference type="EMBL" id="CP027062">
    <property type="protein sequence ID" value="AVI50622.1"/>
    <property type="molecule type" value="Genomic_DNA"/>
</dbReference>
<dbReference type="Gene3D" id="3.40.50.300">
    <property type="entry name" value="P-loop containing nucleotide triphosphate hydrolases"/>
    <property type="match status" value="1"/>
</dbReference>
<gene>
    <name evidence="8" type="ORF">C5O00_05340</name>
</gene>
<dbReference type="InterPro" id="IPR005331">
    <property type="entry name" value="Sulfotransferase"/>
</dbReference>
<evidence type="ECO:0000313" key="8">
    <source>
        <dbReference type="EMBL" id="AVI50622.1"/>
    </source>
</evidence>
<dbReference type="GO" id="GO:0016020">
    <property type="term" value="C:membrane"/>
    <property type="evidence" value="ECO:0007669"/>
    <property type="project" value="InterPro"/>
</dbReference>
<keyword evidence="6" id="KW-0472">Membrane</keyword>
<dbReference type="OrthoDB" id="288532at2"/>
<sequence length="230" mass="27093">MISRKHKTLFVHIPKVAGQSIETIFLRDLGLDWHIRGELLLRKKKKEEPGPERLAHLKAKEYLEFNYIDKPTFDSYFKFGFVRNPYSRMLSVYNYLGYGKIISFNAFMEKVVKQQLAQDNFFYSAQYDYLYDEKGELMVDYVGKLESLAEDMKLVLQKTGLEGHEIPHVNKSEKGRKRGLAALIKNPRLWPCFKPGLLFSSEKKKSLNEAEKQKVYQLFAKDFEHFGYER</sequence>
<keyword evidence="7" id="KW-0325">Glycoprotein</keyword>